<dbReference type="Proteomes" id="UP001596108">
    <property type="component" value="Unassembled WGS sequence"/>
</dbReference>
<evidence type="ECO:0000313" key="4">
    <source>
        <dbReference type="Proteomes" id="UP001596108"/>
    </source>
</evidence>
<reference evidence="4" key="1">
    <citation type="journal article" date="2019" name="Int. J. Syst. Evol. Microbiol.">
        <title>The Global Catalogue of Microorganisms (GCM) 10K type strain sequencing project: providing services to taxonomists for standard genome sequencing and annotation.</title>
        <authorList>
            <consortium name="The Broad Institute Genomics Platform"/>
            <consortium name="The Broad Institute Genome Sequencing Center for Infectious Disease"/>
            <person name="Wu L."/>
            <person name="Ma J."/>
        </authorList>
    </citation>
    <scope>NUCLEOTIDE SEQUENCE [LARGE SCALE GENOMIC DNA]</scope>
    <source>
        <strain evidence="4">CGMCC 1.18578</strain>
    </source>
</reference>
<gene>
    <name evidence="3" type="ORF">ACFPQ4_17980</name>
</gene>
<dbReference type="InterPro" id="IPR024749">
    <property type="entry name" value="Collagen-bd_put"/>
</dbReference>
<dbReference type="RefSeq" id="WP_378113356.1">
    <property type="nucleotide sequence ID" value="NZ_JBHSNC010000053.1"/>
</dbReference>
<name>A0ABW0R3M1_9BACL</name>
<feature type="domain" description="Putative collagen-binding" evidence="2">
    <location>
        <begin position="13"/>
        <end position="49"/>
    </location>
</feature>
<evidence type="ECO:0000313" key="3">
    <source>
        <dbReference type="EMBL" id="MFC5531311.1"/>
    </source>
</evidence>
<proteinExistence type="predicted"/>
<accession>A0ABW0R3M1</accession>
<sequence>MAKRRSLHKPLPPRTGQFREAGIYPNGGAIIELRPPSAGRGNDWVLVIDSIRR</sequence>
<evidence type="ECO:0000256" key="1">
    <source>
        <dbReference type="SAM" id="MobiDB-lite"/>
    </source>
</evidence>
<feature type="region of interest" description="Disordered" evidence="1">
    <location>
        <begin position="1"/>
        <end position="20"/>
    </location>
</feature>
<comment type="caution">
    <text evidence="3">The sequence shown here is derived from an EMBL/GenBank/DDBJ whole genome shotgun (WGS) entry which is preliminary data.</text>
</comment>
<keyword evidence="3" id="KW-0176">Collagen</keyword>
<protein>
    <submittedName>
        <fullName evidence="3">Collagen-binding domain-containing protein</fullName>
    </submittedName>
</protein>
<organism evidence="3 4">
    <name type="scientific">Cohnella yongneupensis</name>
    <dbReference type="NCBI Taxonomy" id="425006"/>
    <lineage>
        <taxon>Bacteria</taxon>
        <taxon>Bacillati</taxon>
        <taxon>Bacillota</taxon>
        <taxon>Bacilli</taxon>
        <taxon>Bacillales</taxon>
        <taxon>Paenibacillaceae</taxon>
        <taxon>Cohnella</taxon>
    </lineage>
</organism>
<dbReference type="EMBL" id="JBHSNC010000053">
    <property type="protein sequence ID" value="MFC5531311.1"/>
    <property type="molecule type" value="Genomic_DNA"/>
</dbReference>
<evidence type="ECO:0000259" key="2">
    <source>
        <dbReference type="Pfam" id="PF12904"/>
    </source>
</evidence>
<dbReference type="Pfam" id="PF12904">
    <property type="entry name" value="Collagen_bind_2"/>
    <property type="match status" value="1"/>
</dbReference>
<keyword evidence="4" id="KW-1185">Reference proteome</keyword>